<organism evidence="1">
    <name type="scientific">Anguilla anguilla</name>
    <name type="common">European freshwater eel</name>
    <name type="synonym">Muraena anguilla</name>
    <dbReference type="NCBI Taxonomy" id="7936"/>
    <lineage>
        <taxon>Eukaryota</taxon>
        <taxon>Metazoa</taxon>
        <taxon>Chordata</taxon>
        <taxon>Craniata</taxon>
        <taxon>Vertebrata</taxon>
        <taxon>Euteleostomi</taxon>
        <taxon>Actinopterygii</taxon>
        <taxon>Neopterygii</taxon>
        <taxon>Teleostei</taxon>
        <taxon>Anguilliformes</taxon>
        <taxon>Anguillidae</taxon>
        <taxon>Anguilla</taxon>
    </lineage>
</organism>
<protein>
    <submittedName>
        <fullName evidence="1">Uncharacterized protein</fullName>
    </submittedName>
</protein>
<dbReference type="EMBL" id="GBXM01088063">
    <property type="protein sequence ID" value="JAH20514.1"/>
    <property type="molecule type" value="Transcribed_RNA"/>
</dbReference>
<reference evidence="1" key="1">
    <citation type="submission" date="2014-11" db="EMBL/GenBank/DDBJ databases">
        <authorList>
            <person name="Amaro Gonzalez C."/>
        </authorList>
    </citation>
    <scope>NUCLEOTIDE SEQUENCE</scope>
</reference>
<accession>A0A0E9QUK2</accession>
<evidence type="ECO:0000313" key="1">
    <source>
        <dbReference type="EMBL" id="JAH20514.1"/>
    </source>
</evidence>
<name>A0A0E9QUK2_ANGAN</name>
<reference evidence="1" key="2">
    <citation type="journal article" date="2015" name="Fish Shellfish Immunol.">
        <title>Early steps in the European eel (Anguilla anguilla)-Vibrio vulnificus interaction in the gills: Role of the RtxA13 toxin.</title>
        <authorList>
            <person name="Callol A."/>
            <person name="Pajuelo D."/>
            <person name="Ebbesson L."/>
            <person name="Teles M."/>
            <person name="MacKenzie S."/>
            <person name="Amaro C."/>
        </authorList>
    </citation>
    <scope>NUCLEOTIDE SEQUENCE</scope>
</reference>
<sequence>MIPSCCTNHTSLCHLVERTSNNNKV</sequence>
<proteinExistence type="predicted"/>
<dbReference type="AlphaFoldDB" id="A0A0E9QUK2"/>